<reference evidence="2 4" key="3">
    <citation type="submission" date="2018-10" db="EMBL/GenBank/DDBJ databases">
        <title>A collection Staphylococci species genome sequencing.</title>
        <authorList>
            <person name="Cole K."/>
        </authorList>
    </citation>
    <scope>NUCLEOTIDE SEQUENCE [LARGE SCALE GENOMIC DNA]</scope>
    <source>
        <strain evidence="2">CCUG 37923</strain>
        <strain evidence="4">NCTC 12218</strain>
    </source>
</reference>
<gene>
    <name evidence="2" type="ORF">CD117_12500</name>
    <name evidence="1" type="ORF">CEP64_08420</name>
</gene>
<dbReference type="EMBL" id="CP022046">
    <property type="protein sequence ID" value="ASE34607.1"/>
    <property type="molecule type" value="Genomic_DNA"/>
</dbReference>
<name>A0AAJ4SG19_MAMSC</name>
<reference evidence="3" key="1">
    <citation type="submission" date="2017-06" db="EMBL/GenBank/DDBJ databases">
        <title>FDA dAtabase for Regulatory Grade micrObial Sequences (FDA-ARGOS): Supporting development and validation of Infectious Disease Dx tests.</title>
        <authorList>
            <person name="Goldberg B."/>
            <person name="Campos J."/>
            <person name="Tallon L."/>
            <person name="Sadzewicz L."/>
            <person name="Sengamalay N."/>
            <person name="Ott S."/>
            <person name="Godinez A."/>
            <person name="Nagaraj S."/>
            <person name="Vavikolanu K."/>
            <person name="Nadendla S."/>
            <person name="George J."/>
            <person name="Geyer C."/>
            <person name="Sichtig H."/>
        </authorList>
    </citation>
    <scope>NUCLEOTIDE SEQUENCE [LARGE SCALE GENOMIC DNA]</scope>
    <source>
        <strain evidence="3">FDAARGOS_285</strain>
    </source>
</reference>
<organism evidence="2 4">
    <name type="scientific">Mammaliicoccus sciuri</name>
    <name type="common">Staphylococcus sciuri</name>
    <dbReference type="NCBI Taxonomy" id="1296"/>
    <lineage>
        <taxon>Bacteria</taxon>
        <taxon>Bacillati</taxon>
        <taxon>Bacillota</taxon>
        <taxon>Bacilli</taxon>
        <taxon>Bacillales</taxon>
        <taxon>Staphylococcaceae</taxon>
        <taxon>Mammaliicoccus</taxon>
    </lineage>
</organism>
<evidence type="ECO:0000313" key="4">
    <source>
        <dbReference type="Proteomes" id="UP000274792"/>
    </source>
</evidence>
<accession>A0AAJ4SG19</accession>
<dbReference type="EMBL" id="RXWV01000075">
    <property type="protein sequence ID" value="RTX71116.1"/>
    <property type="molecule type" value="Genomic_DNA"/>
</dbReference>
<sequence length="160" mass="18830">MIQRKTYEKYEQINTMFDALENQIIHSGDLSHFRQNLYYVNHEHHENYEALLLYYNQANNDPIVDGACYIIAIPEIFNVINIFDNPLPFSWVYTETGLTEEMKSLSVHLQYLVAAALETSQIQIFTPSGYTMGMTNWSIHQLRLFWQYTAIVRRQAVQTI</sequence>
<proteinExistence type="predicted"/>
<protein>
    <submittedName>
        <fullName evidence="1">DUF2538 domain-containing protein</fullName>
    </submittedName>
    <submittedName>
        <fullName evidence="2">DUF2538 family protein</fullName>
    </submittedName>
</protein>
<dbReference type="Proteomes" id="UP000197058">
    <property type="component" value="Chromosome"/>
</dbReference>
<dbReference type="InterPro" id="IPR024469">
    <property type="entry name" value="DUF2538"/>
</dbReference>
<evidence type="ECO:0000313" key="1">
    <source>
        <dbReference type="EMBL" id="ASE34607.1"/>
    </source>
</evidence>
<dbReference type="KEGG" id="sscu:CEP64_08420"/>
<reference evidence="1" key="2">
    <citation type="submission" date="2017-12" db="EMBL/GenBank/DDBJ databases">
        <title>FDA dAtabase for Regulatory Grade micrObial Sequences (FDA-ARGOS): Supporting development and validation of Infectious Disease Dx tests.</title>
        <authorList>
            <person name="Campos J."/>
            <person name="Goldberg B."/>
            <person name="Tallon L."/>
            <person name="Sadzewicz L."/>
            <person name="Sengamalay N."/>
            <person name="Ott S."/>
            <person name="Godinez A."/>
            <person name="Nagaraj S."/>
            <person name="Vavikolanu K."/>
            <person name="Vyas G."/>
            <person name="Nadendla S."/>
            <person name="Aluvathingal J."/>
            <person name="Geyer C."/>
            <person name="Nandy P."/>
            <person name="Hobson J."/>
            <person name="Sichtig H."/>
        </authorList>
    </citation>
    <scope>NUCLEOTIDE SEQUENCE</scope>
    <source>
        <strain evidence="1">FDAARGOS_285</strain>
    </source>
</reference>
<dbReference type="AlphaFoldDB" id="A0AAJ4SG19"/>
<dbReference type="Proteomes" id="UP000274792">
    <property type="component" value="Unassembled WGS sequence"/>
</dbReference>
<evidence type="ECO:0000313" key="2">
    <source>
        <dbReference type="EMBL" id="RTX71116.1"/>
    </source>
</evidence>
<dbReference type="Pfam" id="PF10804">
    <property type="entry name" value="DUF2538"/>
    <property type="match status" value="1"/>
</dbReference>
<evidence type="ECO:0000313" key="3">
    <source>
        <dbReference type="Proteomes" id="UP000197058"/>
    </source>
</evidence>